<dbReference type="EMBL" id="AMEQ01000044">
    <property type="protein sequence ID" value="EKX99973.1"/>
    <property type="molecule type" value="Genomic_DNA"/>
</dbReference>
<comment type="caution">
    <text evidence="1">The sequence shown here is derived from an EMBL/GenBank/DDBJ whole genome shotgun (WGS) entry which is preliminary data.</text>
</comment>
<dbReference type="Proteomes" id="UP000010408">
    <property type="component" value="Unassembled WGS sequence"/>
</dbReference>
<name>L1N8Z0_9PORP</name>
<sequence length="53" mass="6115">MHQSCTKVAKYTEITTYSLKEQAQTGTEENPREVLRETDKRYRGKLMGGYEGT</sequence>
<accession>L1N8Z0</accession>
<evidence type="ECO:0000313" key="1">
    <source>
        <dbReference type="EMBL" id="EKX99973.1"/>
    </source>
</evidence>
<organism evidence="1 2">
    <name type="scientific">Porphyromonas catoniae F0037</name>
    <dbReference type="NCBI Taxonomy" id="1127696"/>
    <lineage>
        <taxon>Bacteria</taxon>
        <taxon>Pseudomonadati</taxon>
        <taxon>Bacteroidota</taxon>
        <taxon>Bacteroidia</taxon>
        <taxon>Bacteroidales</taxon>
        <taxon>Porphyromonadaceae</taxon>
        <taxon>Porphyromonas</taxon>
    </lineage>
</organism>
<proteinExistence type="predicted"/>
<dbReference type="PATRIC" id="fig|1127696.3.peg.1710"/>
<evidence type="ECO:0000313" key="2">
    <source>
        <dbReference type="Proteomes" id="UP000010408"/>
    </source>
</evidence>
<gene>
    <name evidence="1" type="ORF">HMPREF9134_01882</name>
</gene>
<dbReference type="HOGENOM" id="CLU_3064658_0_0_10"/>
<reference evidence="1 2" key="1">
    <citation type="submission" date="2012-05" db="EMBL/GenBank/DDBJ databases">
        <authorList>
            <person name="Weinstock G."/>
            <person name="Sodergren E."/>
            <person name="Lobos E.A."/>
            <person name="Fulton L."/>
            <person name="Fulton R."/>
            <person name="Courtney L."/>
            <person name="Fronick C."/>
            <person name="O'Laughlin M."/>
            <person name="Godfrey J."/>
            <person name="Wilson R.M."/>
            <person name="Miner T."/>
            <person name="Farmer C."/>
            <person name="Delehaunty K."/>
            <person name="Cordes M."/>
            <person name="Minx P."/>
            <person name="Tomlinson C."/>
            <person name="Chen J."/>
            <person name="Wollam A."/>
            <person name="Pepin K.H."/>
            <person name="Bhonagiri V."/>
            <person name="Zhang X."/>
            <person name="Suruliraj S."/>
            <person name="Warren W."/>
            <person name="Mitreva M."/>
            <person name="Mardis E.R."/>
            <person name="Wilson R.K."/>
        </authorList>
    </citation>
    <scope>NUCLEOTIDE SEQUENCE [LARGE SCALE GENOMIC DNA]</scope>
    <source>
        <strain evidence="1 2">F0037</strain>
    </source>
</reference>
<protein>
    <submittedName>
        <fullName evidence="1">Uncharacterized protein</fullName>
    </submittedName>
</protein>
<dbReference type="AlphaFoldDB" id="L1N8Z0"/>